<organism evidence="1">
    <name type="scientific">Dolosigranulum savutiense</name>
    <dbReference type="NCBI Taxonomy" id="3110288"/>
    <lineage>
        <taxon>Bacteria</taxon>
        <taxon>Bacillati</taxon>
        <taxon>Bacillota</taxon>
        <taxon>Bacilli</taxon>
        <taxon>Lactobacillales</taxon>
        <taxon>Carnobacteriaceae</taxon>
        <taxon>Dolosigranulum</taxon>
    </lineage>
</organism>
<name>A0AB74TGS0_9LACT</name>
<proteinExistence type="predicted"/>
<dbReference type="AlphaFoldDB" id="A0AB74TGS0"/>
<accession>A0AB74TGS0</accession>
<protein>
    <submittedName>
        <fullName evidence="1">Uncharacterized protein</fullName>
    </submittedName>
</protein>
<reference evidence="1" key="1">
    <citation type="submission" date="2023-12" db="EMBL/GenBank/DDBJ databases">
        <title>Dolosigranulum savutii sp. nov. isolated from human upper respiratory samples collected in Botswana.</title>
        <authorList>
            <person name="Kelly M.S."/>
        </authorList>
    </citation>
    <scope>NUCLEOTIDE SEQUENCE</scope>
    <source>
        <strain evidence="1">MSK433</strain>
    </source>
</reference>
<dbReference type="RefSeq" id="WP_347299959.1">
    <property type="nucleotide sequence ID" value="NZ_CP142433.1"/>
</dbReference>
<sequence>MNIDMDKFAKVAEKARVRVTKVEEGEGGFYDNGVHIDLEELFQGHFGLDFTGIKLTEENSRLSSGVRDKEELKEM</sequence>
<dbReference type="EMBL" id="CP142433">
    <property type="protein sequence ID" value="XBC45479.1"/>
    <property type="molecule type" value="Genomic_DNA"/>
</dbReference>
<evidence type="ECO:0000313" key="1">
    <source>
        <dbReference type="EMBL" id="XBC45479.1"/>
    </source>
</evidence>
<gene>
    <name evidence="1" type="ORF">VUQ08_06335</name>
</gene>